<evidence type="ECO:0000313" key="1">
    <source>
        <dbReference type="EMBL" id="KKL62393.1"/>
    </source>
</evidence>
<accession>A0A0F9DL14</accession>
<gene>
    <name evidence="1" type="ORF">LCGC14_2185650</name>
</gene>
<dbReference type="EMBL" id="LAZR01028503">
    <property type="protein sequence ID" value="KKL62393.1"/>
    <property type="molecule type" value="Genomic_DNA"/>
</dbReference>
<proteinExistence type="predicted"/>
<dbReference type="AlphaFoldDB" id="A0A0F9DL14"/>
<sequence>MIITKKSYDEIKIADLITLNFDLLIKYKLENDVQLRTIPIQMRNILWFFKNNLGENLIDLLKYYLSTKLPIKILNIMKYKHTTYKLEDFRIKLLTKRVYGNMLLFYVNVYNRKTGVFFEDWVRPSQIQSIKIINQLICWECEGDEIDFFN</sequence>
<name>A0A0F9DL14_9ZZZZ</name>
<protein>
    <submittedName>
        <fullName evidence="1">Uncharacterized protein</fullName>
    </submittedName>
</protein>
<organism evidence="1">
    <name type="scientific">marine sediment metagenome</name>
    <dbReference type="NCBI Taxonomy" id="412755"/>
    <lineage>
        <taxon>unclassified sequences</taxon>
        <taxon>metagenomes</taxon>
        <taxon>ecological metagenomes</taxon>
    </lineage>
</organism>
<comment type="caution">
    <text evidence="1">The sequence shown here is derived from an EMBL/GenBank/DDBJ whole genome shotgun (WGS) entry which is preliminary data.</text>
</comment>
<reference evidence="1" key="1">
    <citation type="journal article" date="2015" name="Nature">
        <title>Complex archaea that bridge the gap between prokaryotes and eukaryotes.</title>
        <authorList>
            <person name="Spang A."/>
            <person name="Saw J.H."/>
            <person name="Jorgensen S.L."/>
            <person name="Zaremba-Niedzwiedzka K."/>
            <person name="Martijn J."/>
            <person name="Lind A.E."/>
            <person name="van Eijk R."/>
            <person name="Schleper C."/>
            <person name="Guy L."/>
            <person name="Ettema T.J."/>
        </authorList>
    </citation>
    <scope>NUCLEOTIDE SEQUENCE</scope>
</reference>